<evidence type="ECO:0000259" key="6">
    <source>
        <dbReference type="PROSITE" id="PS50089"/>
    </source>
</evidence>
<feature type="region of interest" description="Disordered" evidence="5">
    <location>
        <begin position="310"/>
        <end position="354"/>
    </location>
</feature>
<evidence type="ECO:0000256" key="4">
    <source>
        <dbReference type="PROSITE-ProRule" id="PRU00175"/>
    </source>
</evidence>
<dbReference type="Gene3D" id="3.30.40.10">
    <property type="entry name" value="Zinc/RING finger domain, C3HC4 (zinc finger)"/>
    <property type="match status" value="1"/>
</dbReference>
<evidence type="ECO:0000256" key="5">
    <source>
        <dbReference type="SAM" id="MobiDB-lite"/>
    </source>
</evidence>
<dbReference type="AlphaFoldDB" id="A0A4T0IHD2"/>
<evidence type="ECO:0000256" key="1">
    <source>
        <dbReference type="ARBA" id="ARBA00022723"/>
    </source>
</evidence>
<name>A0A4T0IHD2_WALIC</name>
<dbReference type="Pfam" id="PF13639">
    <property type="entry name" value="zf-RING_2"/>
    <property type="match status" value="1"/>
</dbReference>
<protein>
    <recommendedName>
        <fullName evidence="6">RING-type domain-containing protein</fullName>
    </recommendedName>
</protein>
<dbReference type="SUPFAM" id="SSF57850">
    <property type="entry name" value="RING/U-box"/>
    <property type="match status" value="1"/>
</dbReference>
<dbReference type="PROSITE" id="PS50089">
    <property type="entry name" value="ZF_RING_2"/>
    <property type="match status" value="1"/>
</dbReference>
<dbReference type="PANTHER" id="PTHR15710">
    <property type="entry name" value="E3 UBIQUITIN-PROTEIN LIGASE PRAJA"/>
    <property type="match status" value="1"/>
</dbReference>
<evidence type="ECO:0000313" key="8">
    <source>
        <dbReference type="Proteomes" id="UP000310689"/>
    </source>
</evidence>
<dbReference type="GO" id="GO:0008270">
    <property type="term" value="F:zinc ion binding"/>
    <property type="evidence" value="ECO:0007669"/>
    <property type="project" value="UniProtKB-KW"/>
</dbReference>
<proteinExistence type="predicted"/>
<organism evidence="7 8">
    <name type="scientific">Wallemia ichthyophaga</name>
    <dbReference type="NCBI Taxonomy" id="245174"/>
    <lineage>
        <taxon>Eukaryota</taxon>
        <taxon>Fungi</taxon>
        <taxon>Dikarya</taxon>
        <taxon>Basidiomycota</taxon>
        <taxon>Wallemiomycotina</taxon>
        <taxon>Wallemiomycetes</taxon>
        <taxon>Wallemiales</taxon>
        <taxon>Wallemiaceae</taxon>
        <taxon>Wallemia</taxon>
    </lineage>
</organism>
<keyword evidence="3" id="KW-0862">Zinc</keyword>
<dbReference type="InterPro" id="IPR013083">
    <property type="entry name" value="Znf_RING/FYVE/PHD"/>
</dbReference>
<feature type="compositionally biased region" description="Polar residues" evidence="5">
    <location>
        <begin position="126"/>
        <end position="148"/>
    </location>
</feature>
<accession>A0A4T0IHD2</accession>
<feature type="compositionally biased region" description="Low complexity" evidence="5">
    <location>
        <begin position="155"/>
        <end position="170"/>
    </location>
</feature>
<feature type="region of interest" description="Disordered" evidence="5">
    <location>
        <begin position="62"/>
        <end position="171"/>
    </location>
</feature>
<evidence type="ECO:0000256" key="3">
    <source>
        <dbReference type="ARBA" id="ARBA00022833"/>
    </source>
</evidence>
<dbReference type="EMBL" id="SPOI01000305">
    <property type="protein sequence ID" value="TIB29180.1"/>
    <property type="molecule type" value="Genomic_DNA"/>
</dbReference>
<dbReference type="SMART" id="SM00184">
    <property type="entry name" value="RING"/>
    <property type="match status" value="1"/>
</dbReference>
<keyword evidence="2 4" id="KW-0863">Zinc-finger</keyword>
<comment type="caution">
    <text evidence="7">The sequence shown here is derived from an EMBL/GenBank/DDBJ whole genome shotgun (WGS) entry which is preliminary data.</text>
</comment>
<dbReference type="InterPro" id="IPR001841">
    <property type="entry name" value="Znf_RING"/>
</dbReference>
<gene>
    <name evidence="7" type="ORF">E3P86_03724</name>
</gene>
<keyword evidence="1" id="KW-0479">Metal-binding</keyword>
<feature type="compositionally biased region" description="Basic residues" evidence="5">
    <location>
        <begin position="315"/>
        <end position="325"/>
    </location>
</feature>
<sequence length="354" mass="39071">MEYYCHACTSQGRLVGGVCSRCQSEFVEEIRHDSPGTEVSTPEYNTINPIEEFMRGLFGGQRVQRAQSGRSAHSGHSHFTPPSPPANSATHPASRRGYVMIGSGANPMTFSFGGQGTEDRHDTENPENTQDARNLENPTLSDFLANSFQPPPIHSSTRPDSSSDNTNNNNIGGYIQNLLSSLLGSSDVPSMSFSGGEARFGDYILSQGAFDRFVDELMENQQTSSVIPASDERIARLERGLADMGWIRAQEITDCSICKEDFKVGDEWMAMPCSHAFHPQCLAGWLNINGTCPICRYSVAMERQEWDRRRENTHTHTHTHTQRPRRSSDPTTNMPGSFGGTIGPSDNVQSEDVD</sequence>
<evidence type="ECO:0000256" key="2">
    <source>
        <dbReference type="ARBA" id="ARBA00022771"/>
    </source>
</evidence>
<feature type="domain" description="RING-type" evidence="6">
    <location>
        <begin position="255"/>
        <end position="296"/>
    </location>
</feature>
<evidence type="ECO:0000313" key="7">
    <source>
        <dbReference type="EMBL" id="TIB29180.1"/>
    </source>
</evidence>
<dbReference type="Proteomes" id="UP000310689">
    <property type="component" value="Unassembled WGS sequence"/>
</dbReference>
<reference evidence="7 8" key="1">
    <citation type="submission" date="2019-03" db="EMBL/GenBank/DDBJ databases">
        <title>Sequencing 23 genomes of Wallemia ichthyophaga.</title>
        <authorList>
            <person name="Gostincar C."/>
        </authorList>
    </citation>
    <scope>NUCLEOTIDE SEQUENCE [LARGE SCALE GENOMIC DNA]</scope>
    <source>
        <strain evidence="7 8">EXF-6200</strain>
    </source>
</reference>